<dbReference type="GO" id="GO:0016973">
    <property type="term" value="P:poly(A)+ mRNA export from nucleus"/>
    <property type="evidence" value="ECO:0007669"/>
    <property type="project" value="TreeGrafter"/>
</dbReference>
<dbReference type="PANTHER" id="PTHR13405:SF11">
    <property type="entry name" value="NUCLEAR PORE COMPLEX PROTEIN NUP133"/>
    <property type="match status" value="1"/>
</dbReference>
<dbReference type="OrthoDB" id="103454at2759"/>
<dbReference type="PANTHER" id="PTHR13405">
    <property type="entry name" value="NUCLEAR PORE COMPLEX PROTEIN NUP133"/>
    <property type="match status" value="1"/>
</dbReference>
<organism evidence="5 6">
    <name type="scientific">Coemansia brasiliensis</name>
    <dbReference type="NCBI Taxonomy" id="2650707"/>
    <lineage>
        <taxon>Eukaryota</taxon>
        <taxon>Fungi</taxon>
        <taxon>Fungi incertae sedis</taxon>
        <taxon>Zoopagomycota</taxon>
        <taxon>Kickxellomycotina</taxon>
        <taxon>Kickxellomycetes</taxon>
        <taxon>Kickxellales</taxon>
        <taxon>Kickxellaceae</taxon>
        <taxon>Coemansia</taxon>
    </lineage>
</organism>
<dbReference type="EMBL" id="JANBUW010002091">
    <property type="protein sequence ID" value="KAJ2841667.1"/>
    <property type="molecule type" value="Genomic_DNA"/>
</dbReference>
<comment type="similarity">
    <text evidence="2">Belongs to the nucleoporin Nup133 family.</text>
</comment>
<evidence type="ECO:0000313" key="6">
    <source>
        <dbReference type="Proteomes" id="UP001139887"/>
    </source>
</evidence>
<evidence type="ECO:0000313" key="5">
    <source>
        <dbReference type="EMBL" id="KAJ2841667.1"/>
    </source>
</evidence>
<dbReference type="GO" id="GO:0006606">
    <property type="term" value="P:protein import into nucleus"/>
    <property type="evidence" value="ECO:0007669"/>
    <property type="project" value="TreeGrafter"/>
</dbReference>
<dbReference type="Gene3D" id="2.130.10.10">
    <property type="entry name" value="YVTN repeat-like/Quinoprotein amine dehydrogenase"/>
    <property type="match status" value="1"/>
</dbReference>
<dbReference type="GO" id="GO:0031080">
    <property type="term" value="C:nuclear pore outer ring"/>
    <property type="evidence" value="ECO:0007669"/>
    <property type="project" value="TreeGrafter"/>
</dbReference>
<accession>A0A9W8I792</accession>
<feature type="non-terminal residue" evidence="5">
    <location>
        <position position="273"/>
    </location>
</feature>
<dbReference type="Proteomes" id="UP001139887">
    <property type="component" value="Unassembled WGS sequence"/>
</dbReference>
<gene>
    <name evidence="5" type="ORF">IWW36_006182</name>
</gene>
<name>A0A9W8I792_9FUNG</name>
<keyword evidence="3" id="KW-0813">Transport</keyword>
<proteinExistence type="inferred from homology"/>
<dbReference type="GO" id="GO:0000972">
    <property type="term" value="P:transcription-dependent tethering of RNA polymerase II gene DNA at nuclear periphery"/>
    <property type="evidence" value="ECO:0007669"/>
    <property type="project" value="TreeGrafter"/>
</dbReference>
<dbReference type="InterPro" id="IPR037624">
    <property type="entry name" value="Nup133-like"/>
</dbReference>
<protein>
    <submittedName>
        <fullName evidence="5">Uncharacterized protein</fullName>
    </submittedName>
</protein>
<comment type="caution">
    <text evidence="5">The sequence shown here is derived from an EMBL/GenBank/DDBJ whole genome shotgun (WGS) entry which is preliminary data.</text>
</comment>
<evidence type="ECO:0000256" key="2">
    <source>
        <dbReference type="ARBA" id="ARBA00005569"/>
    </source>
</evidence>
<evidence type="ECO:0000256" key="1">
    <source>
        <dbReference type="ARBA" id="ARBA00004123"/>
    </source>
</evidence>
<dbReference type="GO" id="GO:0017056">
    <property type="term" value="F:structural constituent of nuclear pore"/>
    <property type="evidence" value="ECO:0007669"/>
    <property type="project" value="InterPro"/>
</dbReference>
<reference evidence="5" key="1">
    <citation type="submission" date="2022-07" db="EMBL/GenBank/DDBJ databases">
        <title>Phylogenomic reconstructions and comparative analyses of Kickxellomycotina fungi.</title>
        <authorList>
            <person name="Reynolds N.K."/>
            <person name="Stajich J.E."/>
            <person name="Barry K."/>
            <person name="Grigoriev I.V."/>
            <person name="Crous P."/>
            <person name="Smith M.E."/>
        </authorList>
    </citation>
    <scope>NUCLEOTIDE SEQUENCE</scope>
    <source>
        <strain evidence="5">NRRL 1566</strain>
    </source>
</reference>
<dbReference type="AlphaFoldDB" id="A0A9W8I792"/>
<evidence type="ECO:0000256" key="4">
    <source>
        <dbReference type="ARBA" id="ARBA00023242"/>
    </source>
</evidence>
<keyword evidence="4" id="KW-0539">Nucleus</keyword>
<keyword evidence="6" id="KW-1185">Reference proteome</keyword>
<dbReference type="SUPFAM" id="SSF117289">
    <property type="entry name" value="Nucleoporin domain"/>
    <property type="match status" value="1"/>
</dbReference>
<dbReference type="InterPro" id="IPR015943">
    <property type="entry name" value="WD40/YVTN_repeat-like_dom_sf"/>
</dbReference>
<evidence type="ECO:0000256" key="3">
    <source>
        <dbReference type="ARBA" id="ARBA00022448"/>
    </source>
</evidence>
<comment type="subcellular location">
    <subcellularLocation>
        <location evidence="1">Nucleus</location>
    </subcellularLocation>
</comment>
<sequence>MPDASDRCKQIIEVFSGLFVVATTKGYLFQVSLQNSQGATDLNVHCLSKSTGARTGMLSRVSSLLGGSQFAPATADAGDIVVGIAGGGRTEIRHSRELLVLTRQRLAKWVVSQAHPEKFMFSMDIVQALSAAAVQRFDVDMDVEVDMYDIATMRSGDVCILAGIYTPQTGKHVQLIVGMLRGNRVSVEPEVVGLWPLKYAPDFELQQTGHSRPRLVLPEGGPGVFAIFSKAIVGVVVSGTSAVFEEVISFRNEGVLGVSAAPRFPYSLQSTNE</sequence>